<dbReference type="EMBL" id="BMKS01000002">
    <property type="protein sequence ID" value="GGG22302.1"/>
    <property type="molecule type" value="Genomic_DNA"/>
</dbReference>
<dbReference type="GO" id="GO:0030976">
    <property type="term" value="F:thiamine pyrophosphate binding"/>
    <property type="evidence" value="ECO:0007669"/>
    <property type="project" value="InterPro"/>
</dbReference>
<dbReference type="GO" id="GO:0009099">
    <property type="term" value="P:L-valine biosynthetic process"/>
    <property type="evidence" value="ECO:0007669"/>
    <property type="project" value="TreeGrafter"/>
</dbReference>
<dbReference type="GO" id="GO:0003984">
    <property type="term" value="F:acetolactate synthase activity"/>
    <property type="evidence" value="ECO:0007669"/>
    <property type="project" value="TreeGrafter"/>
</dbReference>
<gene>
    <name evidence="7" type="ORF">GCM10010964_08110</name>
</gene>
<name>A0A8J2Z8M3_9PROT</name>
<keyword evidence="8" id="KW-1185">Reference proteome</keyword>
<dbReference type="SUPFAM" id="SSF52467">
    <property type="entry name" value="DHS-like NAD/FAD-binding domain"/>
    <property type="match status" value="1"/>
</dbReference>
<organism evidence="7 8">
    <name type="scientific">Caldovatus sediminis</name>
    <dbReference type="NCBI Taxonomy" id="2041189"/>
    <lineage>
        <taxon>Bacteria</taxon>
        <taxon>Pseudomonadati</taxon>
        <taxon>Pseudomonadota</taxon>
        <taxon>Alphaproteobacteria</taxon>
        <taxon>Acetobacterales</taxon>
        <taxon>Roseomonadaceae</taxon>
        <taxon>Caldovatus</taxon>
    </lineage>
</organism>
<dbReference type="Pfam" id="PF02775">
    <property type="entry name" value="TPP_enzyme_C"/>
    <property type="match status" value="1"/>
</dbReference>
<evidence type="ECO:0000259" key="6">
    <source>
        <dbReference type="Pfam" id="PF02775"/>
    </source>
</evidence>
<reference evidence="7 8" key="1">
    <citation type="journal article" date="2014" name="Int. J. Syst. Evol. Microbiol.">
        <title>Complete genome sequence of Corynebacterium casei LMG S-19264T (=DSM 44701T), isolated from a smear-ripened cheese.</title>
        <authorList>
            <consortium name="US DOE Joint Genome Institute (JGI-PGF)"/>
            <person name="Walter F."/>
            <person name="Albersmeier A."/>
            <person name="Kalinowski J."/>
            <person name="Ruckert C."/>
        </authorList>
    </citation>
    <scope>NUCLEOTIDE SEQUENCE [LARGE SCALE GENOMIC DNA]</scope>
    <source>
        <strain evidence="7 8">CGMCC 1.16330</strain>
    </source>
</reference>
<dbReference type="PROSITE" id="PS00187">
    <property type="entry name" value="TPP_ENZYMES"/>
    <property type="match status" value="1"/>
</dbReference>
<sequence length="401" mass="42993">MVEVPQDVVGAEIPGGAPLDYRPVRPTRSAGDPRDAEEAARLLVEAQSPVLYAGQGVMYAEATAELRELAELLAAPVMTTMEGKGAFPEDHALALGTAAIVLTGPAKHFLAASDVVLAIGASLTRHNITTATLPDGKRIIHATNDPRDLHKAYATERAILGDAKLVLRQLADAVRDRLDGKARDARPVAQEIARLRDAWLAEWRGKLGSAERPITPYRVIAEFMRAVDPAEAIVTHDSGSPRDQIVPFYRAVAPRGYIGWGKSHALGTGLGLTIGAKLAAPEKFCVNFMGDAAFGMTGLDFETAVRVGAPICTMVFNNATMAIETGHMRLSHEKYRTRDIGGNYAGIARELGGWSERVEDPGEIAGAIRRARRATEEGRAALLEFVTGPEQAFSYRRAAAG</sequence>
<comment type="cofactor">
    <cofactor evidence="1">
        <name>thiamine diphosphate</name>
        <dbReference type="ChEBI" id="CHEBI:58937"/>
    </cofactor>
</comment>
<dbReference type="InterPro" id="IPR000399">
    <property type="entry name" value="TPP-bd_CS"/>
</dbReference>
<dbReference type="Gene3D" id="3.40.50.1220">
    <property type="entry name" value="TPP-binding domain"/>
    <property type="match status" value="1"/>
</dbReference>
<dbReference type="InterPro" id="IPR011766">
    <property type="entry name" value="TPP_enzyme_TPP-bd"/>
</dbReference>
<keyword evidence="3" id="KW-0786">Thiamine pyrophosphate</keyword>
<dbReference type="PANTHER" id="PTHR18968">
    <property type="entry name" value="THIAMINE PYROPHOSPHATE ENZYMES"/>
    <property type="match status" value="1"/>
</dbReference>
<protein>
    <recommendedName>
        <fullName evidence="9">Thiamine pyrophosphate-requiring protein</fullName>
    </recommendedName>
</protein>
<dbReference type="InterPro" id="IPR029061">
    <property type="entry name" value="THDP-binding"/>
</dbReference>
<feature type="domain" description="Thiamine pyrophosphate enzyme TPP-binding" evidence="6">
    <location>
        <begin position="239"/>
        <end position="384"/>
    </location>
</feature>
<dbReference type="SUPFAM" id="SSF52518">
    <property type="entry name" value="Thiamin diphosphate-binding fold (THDP-binding)"/>
    <property type="match status" value="1"/>
</dbReference>
<dbReference type="GO" id="GO:0000287">
    <property type="term" value="F:magnesium ion binding"/>
    <property type="evidence" value="ECO:0007669"/>
    <property type="project" value="InterPro"/>
</dbReference>
<dbReference type="PANTHER" id="PTHR18968:SF13">
    <property type="entry name" value="ACETOLACTATE SYNTHASE CATALYTIC SUBUNIT, MITOCHONDRIAL"/>
    <property type="match status" value="1"/>
</dbReference>
<evidence type="ECO:0000256" key="2">
    <source>
        <dbReference type="ARBA" id="ARBA00007812"/>
    </source>
</evidence>
<proteinExistence type="inferred from homology"/>
<dbReference type="GO" id="GO:0050660">
    <property type="term" value="F:flavin adenine dinucleotide binding"/>
    <property type="evidence" value="ECO:0007669"/>
    <property type="project" value="TreeGrafter"/>
</dbReference>
<comment type="caution">
    <text evidence="7">The sequence shown here is derived from an EMBL/GenBank/DDBJ whole genome shotgun (WGS) entry which is preliminary data.</text>
</comment>
<evidence type="ECO:0000313" key="8">
    <source>
        <dbReference type="Proteomes" id="UP000597507"/>
    </source>
</evidence>
<evidence type="ECO:0000256" key="3">
    <source>
        <dbReference type="ARBA" id="ARBA00023052"/>
    </source>
</evidence>
<evidence type="ECO:0000313" key="7">
    <source>
        <dbReference type="EMBL" id="GGG22302.1"/>
    </source>
</evidence>
<dbReference type="GO" id="GO:0009097">
    <property type="term" value="P:isoleucine biosynthetic process"/>
    <property type="evidence" value="ECO:0007669"/>
    <property type="project" value="TreeGrafter"/>
</dbReference>
<evidence type="ECO:0000259" key="5">
    <source>
        <dbReference type="Pfam" id="PF00205"/>
    </source>
</evidence>
<feature type="domain" description="Thiamine pyrophosphate enzyme central" evidence="5">
    <location>
        <begin position="37"/>
        <end position="170"/>
    </location>
</feature>
<dbReference type="Gene3D" id="3.40.50.970">
    <property type="match status" value="1"/>
</dbReference>
<accession>A0A8J2Z8M3</accession>
<dbReference type="InterPro" id="IPR012000">
    <property type="entry name" value="Thiamin_PyroP_enz_cen_dom"/>
</dbReference>
<evidence type="ECO:0000256" key="4">
    <source>
        <dbReference type="SAM" id="MobiDB-lite"/>
    </source>
</evidence>
<comment type="similarity">
    <text evidence="2">Belongs to the TPP enzyme family.</text>
</comment>
<dbReference type="InterPro" id="IPR029035">
    <property type="entry name" value="DHS-like_NAD/FAD-binding_dom"/>
</dbReference>
<evidence type="ECO:0000256" key="1">
    <source>
        <dbReference type="ARBA" id="ARBA00001964"/>
    </source>
</evidence>
<dbReference type="Proteomes" id="UP000597507">
    <property type="component" value="Unassembled WGS sequence"/>
</dbReference>
<dbReference type="Pfam" id="PF00205">
    <property type="entry name" value="TPP_enzyme_M"/>
    <property type="match status" value="1"/>
</dbReference>
<dbReference type="InterPro" id="IPR045229">
    <property type="entry name" value="TPP_enz"/>
</dbReference>
<feature type="region of interest" description="Disordered" evidence="4">
    <location>
        <begin position="14"/>
        <end position="35"/>
    </location>
</feature>
<dbReference type="AlphaFoldDB" id="A0A8J2Z8M3"/>
<evidence type="ECO:0008006" key="9">
    <source>
        <dbReference type="Google" id="ProtNLM"/>
    </source>
</evidence>
<dbReference type="GO" id="GO:0005948">
    <property type="term" value="C:acetolactate synthase complex"/>
    <property type="evidence" value="ECO:0007669"/>
    <property type="project" value="TreeGrafter"/>
</dbReference>